<dbReference type="AlphaFoldDB" id="D9S9X9"/>
<organism evidence="2 3">
    <name type="scientific">Fibrobacter succinogenes (strain ATCC 19169 / S85)</name>
    <dbReference type="NCBI Taxonomy" id="59374"/>
    <lineage>
        <taxon>Bacteria</taxon>
        <taxon>Pseudomonadati</taxon>
        <taxon>Fibrobacterota</taxon>
        <taxon>Fibrobacteria</taxon>
        <taxon>Fibrobacterales</taxon>
        <taxon>Fibrobacteraceae</taxon>
        <taxon>Fibrobacter</taxon>
    </lineage>
</organism>
<keyword evidence="1" id="KW-1133">Transmembrane helix</keyword>
<sequence length="638" mass="70698">MGLALHPNNTILAIVLYILQSPGWKFGKLWAMKRFLLLCLGLTAFVNAKPSLQVDSDRIEAGQTFNLQFIVPIQELPQNRGALRLETRNNFKFLGLDSADQVMRPDMDDIFNSFFGGGGRAYKARVYSFKIKAPKKTGTQDLGTLTWMIGGEANTISSKIPVSVQRSYNDDALAVSLTPSKKSIYEGEQFSVTLSLHTFEHFQGGLQATDMSTGNDFIVHRNDLSNLDFKPVEGARREMKASAKYAWLSPTKSGTLQIPSFKFKYTKLGEPKVVEEKKQMGGMSFSSRSVKQESIETETSTAPLSITVLPLPTEGKPADFSGMVGNYSFSANFDRTNLKVGEALTLAISIKGDGTPGTITDPKLPDFSEFRSVPPENSINKKVKGNKVITSKDIKVFLYPKKKGTFEIPAITYSWFNPAKKKYETASAGPWTIEVEKSDAPAEPVYQAPVSAGTGTSAPVVQKQEIEFLGSDIRFIHPITDKSETAAPHRSVLFWILFAAAIPFYLIVNFAITRKRKRNSNTALVRKGKANKLLKEKFANARTALKNGDGKAFFAALENGLIDYLSNLTNVEFKGMTRPQMKQELSKRGVKEETIEAINSWLEKCSFVRFAPVTASTEEQSQMLADVEKLCESLEKLK</sequence>
<evidence type="ECO:0000313" key="2">
    <source>
        <dbReference type="EMBL" id="ADL26310.1"/>
    </source>
</evidence>
<dbReference type="STRING" id="59374.FSU_1305"/>
<dbReference type="PANTHER" id="PTHR40940">
    <property type="entry name" value="PROTEIN BATD-RELATED"/>
    <property type="match status" value="1"/>
</dbReference>
<gene>
    <name evidence="2" type="ordered locus">FSU_1305</name>
</gene>
<dbReference type="HOGENOM" id="CLU_016843_0_0_0"/>
<reference evidence="3" key="1">
    <citation type="submission" date="2010-08" db="EMBL/GenBank/DDBJ databases">
        <title>Complete sequence of Fibrobacter succinogenes subsp. succinogenes S85.</title>
        <authorList>
            <person name="Durkin A.S."/>
            <person name="Nelson K.E."/>
            <person name="Morrison M."/>
            <person name="Forsberg C.W."/>
            <person name="Wilson D.B."/>
            <person name="Russell J.B."/>
            <person name="Cann I.K.O."/>
            <person name="Mackie R.I."/>
            <person name="White B.A."/>
        </authorList>
    </citation>
    <scope>NUCLEOTIDE SEQUENCE [LARGE SCALE GENOMIC DNA]</scope>
    <source>
        <strain evidence="3">ATCC 19169 / S85</strain>
    </source>
</reference>
<name>D9S9X9_FIBSS</name>
<feature type="transmembrane region" description="Helical" evidence="1">
    <location>
        <begin position="492"/>
        <end position="512"/>
    </location>
</feature>
<accession>D9S9X9</accession>
<dbReference type="EMBL" id="CP002158">
    <property type="protein sequence ID" value="ADL26310.1"/>
    <property type="molecule type" value="Genomic_DNA"/>
</dbReference>
<protein>
    <submittedName>
        <fullName evidence="2">Putative BatD protein</fullName>
    </submittedName>
</protein>
<evidence type="ECO:0000313" key="3">
    <source>
        <dbReference type="Proteomes" id="UP000000517"/>
    </source>
</evidence>
<dbReference type="KEGG" id="fsc:FSU_1305"/>
<dbReference type="Pfam" id="PF13584">
    <property type="entry name" value="BatD"/>
    <property type="match status" value="1"/>
</dbReference>
<dbReference type="PANTHER" id="PTHR40940:SF2">
    <property type="entry name" value="BATD"/>
    <property type="match status" value="1"/>
</dbReference>
<keyword evidence="1" id="KW-0472">Membrane</keyword>
<dbReference type="Proteomes" id="UP000000517">
    <property type="component" value="Chromosome"/>
</dbReference>
<dbReference type="eggNOG" id="COG0457">
    <property type="taxonomic scope" value="Bacteria"/>
</dbReference>
<evidence type="ECO:0000256" key="1">
    <source>
        <dbReference type="SAM" id="Phobius"/>
    </source>
</evidence>
<keyword evidence="1" id="KW-0812">Transmembrane</keyword>
<dbReference type="InterPro" id="IPR025738">
    <property type="entry name" value="BatD"/>
</dbReference>
<proteinExistence type="predicted"/>